<gene>
    <name evidence="1" type="ORF">OC610_06185</name>
</gene>
<keyword evidence="2" id="KW-1185">Reference proteome</keyword>
<organism evidence="1 2">
    <name type="scientific">Pseudomonas agronomica</name>
    <dbReference type="NCBI Taxonomy" id="2979328"/>
    <lineage>
        <taxon>Bacteria</taxon>
        <taxon>Pseudomonadati</taxon>
        <taxon>Pseudomonadota</taxon>
        <taxon>Gammaproteobacteria</taxon>
        <taxon>Pseudomonadales</taxon>
        <taxon>Pseudomonadaceae</taxon>
        <taxon>Pseudomonas</taxon>
    </lineage>
</organism>
<accession>A0ABT3F4H7</accession>
<comment type="caution">
    <text evidence="1">The sequence shown here is derived from an EMBL/GenBank/DDBJ whole genome shotgun (WGS) entry which is preliminary data.</text>
</comment>
<dbReference type="Proteomes" id="UP001061999">
    <property type="component" value="Unassembled WGS sequence"/>
</dbReference>
<dbReference type="EMBL" id="JAOSHO010000045">
    <property type="protein sequence ID" value="MCW1243988.1"/>
    <property type="molecule type" value="Genomic_DNA"/>
</dbReference>
<reference evidence="1" key="1">
    <citation type="submission" date="2022-07" db="EMBL/GenBank/DDBJ databases">
        <title>Pseudomonas agronomica sp. nov.: a novel bacterium with biotechnological application in the synthesis of biofertilizers from valorized agricultural residues.</title>
        <authorList>
            <person name="Robas M."/>
            <person name="Fernandez V.M."/>
            <person name="Luna L."/>
            <person name="Provanza A."/>
            <person name="Jimenez P.A."/>
        </authorList>
    </citation>
    <scope>NUCLEOTIDE SEQUENCE</scope>
    <source>
        <strain evidence="1">SAICEU22T</strain>
    </source>
</reference>
<name>A0ABT3F4H7_9PSED</name>
<evidence type="ECO:0000313" key="2">
    <source>
        <dbReference type="Proteomes" id="UP001061999"/>
    </source>
</evidence>
<sequence length="455" mass="49727">MSAIDKGTLALSYWLRSGEFEGAIVEHESLHAVVLSIGWPPAMLAEPDVAGESDGVLDPDDVATGTQLIVRQYEGQVAGDAVHILWWGSINGRYRDVVTLDRSNEKTNLSFHIPAAQIESNRGGTVEAMYWVERATGPVASAALKMSIWVKGAPMVDDIQDDNGSVANGTTLQTRVTLTGTALAADTKQIQLFDSDTAIGDPAPVIDTKWSVTLTELSVQSYLLEARDVDTGLGSMPVGFAVVFPVKPVVPKAYNNKSDRVQIGFNDEKDLYRDEYLEFVVPPYPGESEAHIFNIIWQGRANIYTEANPILGRRSLRVPRMEFVDNIGLSVKVGYTIKTPAAVLPMQSQFLTLTIDEQPLVLDEPVYDPETRVVTVRNTSALAGYDIGVRWSGLQTREGIRSAVNVSQAYTFTVPLEWVQENDATTVLVNYSVRLNGSNPLNFSHCLRVAIGAPS</sequence>
<proteinExistence type="predicted"/>
<evidence type="ECO:0000313" key="1">
    <source>
        <dbReference type="EMBL" id="MCW1243988.1"/>
    </source>
</evidence>
<protein>
    <submittedName>
        <fullName evidence="1">Uncharacterized protein</fullName>
    </submittedName>
</protein>
<dbReference type="RefSeq" id="WP_264427024.1">
    <property type="nucleotide sequence ID" value="NZ_JAOSHO010000045.1"/>
</dbReference>